<dbReference type="Gene3D" id="3.40.50.11060">
    <property type="entry name" value="GTPase HflX, N-terminal domain"/>
    <property type="match status" value="1"/>
</dbReference>
<dbReference type="Pfam" id="PF01926">
    <property type="entry name" value="MMR_HSR1"/>
    <property type="match status" value="1"/>
</dbReference>
<feature type="domain" description="Hflx-type G" evidence="3">
    <location>
        <begin position="273"/>
        <end position="375"/>
    </location>
</feature>
<dbReference type="PANTHER" id="PTHR10229:SF0">
    <property type="entry name" value="GTP-BINDING PROTEIN 6-RELATED"/>
    <property type="match status" value="1"/>
</dbReference>
<accession>A0ABR4QS40</accession>
<dbReference type="PROSITE" id="PS50222">
    <property type="entry name" value="EF_HAND_2"/>
    <property type="match status" value="1"/>
</dbReference>
<dbReference type="SUPFAM" id="SSF52540">
    <property type="entry name" value="P-loop containing nucleoside triphosphate hydrolases"/>
    <property type="match status" value="1"/>
</dbReference>
<dbReference type="PROSITE" id="PS51705">
    <property type="entry name" value="G_HFLX"/>
    <property type="match status" value="1"/>
</dbReference>
<dbReference type="SUPFAM" id="SSF47473">
    <property type="entry name" value="EF-hand"/>
    <property type="match status" value="1"/>
</dbReference>
<sequence>MACITSRAYAVNVNRICSLMVHTLSRNLSPFNGFFQLDFLPSEYAVPLSSTHNVLVVQPVVQKAKLRRQLDLNASSTNVMALSQMMKGPSEQEARSLVDSLSGWTVEDVVYMNLRSEGLRNDQFFSKGVWQDLTDLVKRRLVPSSGESRQPITAIFINWRQLRVNQLVEMQNTWQCPVFDRYTLVIQLFLLRARSREARAQAQLAELNFVRSRLAADAITASAGSPQRMRNLDHLRRVLDERERKLTTILAEEERRKKMNRTKRRKRTLNQLPVVAVIGYTNAGKTSLIRALSGCSGMMASPQVFTTLDVTHHSACLPTPINIGSGGVGTPGLRLLLLDTIGFMADLPRDLIAAFRATLIECLDAEIILHVIDSSQPNWQKFAAYIECVLRDGGIYTRHLGEPMTTTERQGCISPFLIRIGNKSDLGTFTECSSKSSLMQLDVEVSCIDKTGIVELGKLIESCLISGFGWSRRKLRMPQGSETLRWLYANAMVVRVSSCPEDAEKIIDWRATSRAHFDALTQEMPVSKRAQSLNSNLERNAGVSMVKTRFYHKAIELEKETNFTRIEIEGLLRIYDKIVVKYRSPINRTVFNDILFNFFDFTNEAMMERIFRALTQSSTKTALSRDDWIYALNIFLRGSFSQVTNFAFTVYDYHQRGHLTKEDVQFFLRDVLTAKLPEEDADELRSDMVDMVIALFDKDKDGVISRKDFVTSVVSEPLLIEVLGECLPTSKSILALESLIKQTNRRGQPSE</sequence>
<evidence type="ECO:0000313" key="5">
    <source>
        <dbReference type="Proteomes" id="UP001651158"/>
    </source>
</evidence>
<dbReference type="EMBL" id="JAKROA010000001">
    <property type="protein sequence ID" value="KAL5112469.1"/>
    <property type="molecule type" value="Genomic_DNA"/>
</dbReference>
<dbReference type="InterPro" id="IPR002048">
    <property type="entry name" value="EF_hand_dom"/>
</dbReference>
<gene>
    <name evidence="4" type="ORF">TcWFU_007211</name>
</gene>
<dbReference type="InterPro" id="IPR030394">
    <property type="entry name" value="G_HFLX_dom"/>
</dbReference>
<evidence type="ECO:0000259" key="2">
    <source>
        <dbReference type="PROSITE" id="PS50222"/>
    </source>
</evidence>
<feature type="domain" description="EF-hand" evidence="2">
    <location>
        <begin position="684"/>
        <end position="719"/>
    </location>
</feature>
<reference evidence="4 5" key="1">
    <citation type="journal article" date="2022" name="Front. Cell. Infect. Microbiol.">
        <title>The Genomes of Two Strains of Taenia crassiceps the Animal Model for the Study of Human Cysticercosis.</title>
        <authorList>
            <person name="Bobes R.J."/>
            <person name="Estrada K."/>
            <person name="Rios-Valencia D.G."/>
            <person name="Calderon-Gallegos A."/>
            <person name="de la Torre P."/>
            <person name="Carrero J.C."/>
            <person name="Sanchez-Flores A."/>
            <person name="Laclette J.P."/>
        </authorList>
    </citation>
    <scope>NUCLEOTIDE SEQUENCE [LARGE SCALE GENOMIC DNA]</scope>
    <source>
        <strain evidence="4">WFUcys</strain>
    </source>
</reference>
<dbReference type="InterPro" id="IPR011992">
    <property type="entry name" value="EF-hand-dom_pair"/>
</dbReference>
<dbReference type="InterPro" id="IPR006073">
    <property type="entry name" value="GTP-bd"/>
</dbReference>
<dbReference type="InterPro" id="IPR016496">
    <property type="entry name" value="GTPase_HflX"/>
</dbReference>
<dbReference type="InterPro" id="IPR042108">
    <property type="entry name" value="GTPase_HflX_N_sf"/>
</dbReference>
<evidence type="ECO:0000259" key="3">
    <source>
        <dbReference type="PROSITE" id="PS51705"/>
    </source>
</evidence>
<dbReference type="InterPro" id="IPR018247">
    <property type="entry name" value="EF_Hand_1_Ca_BS"/>
</dbReference>
<evidence type="ECO:0000313" key="4">
    <source>
        <dbReference type="EMBL" id="KAL5112469.1"/>
    </source>
</evidence>
<evidence type="ECO:0000256" key="1">
    <source>
        <dbReference type="ARBA" id="ARBA00022837"/>
    </source>
</evidence>
<name>A0ABR4QS40_9CEST</name>
<dbReference type="Gene3D" id="1.10.238.10">
    <property type="entry name" value="EF-hand"/>
    <property type="match status" value="1"/>
</dbReference>
<comment type="caution">
    <text evidence="4">The sequence shown here is derived from an EMBL/GenBank/DDBJ whole genome shotgun (WGS) entry which is preliminary data.</text>
</comment>
<dbReference type="Gene3D" id="3.40.50.300">
    <property type="entry name" value="P-loop containing nucleotide triphosphate hydrolases"/>
    <property type="match status" value="1"/>
</dbReference>
<protein>
    <submittedName>
        <fullName evidence="4">GTP-binding protein 6</fullName>
    </submittedName>
</protein>
<dbReference type="PANTHER" id="PTHR10229">
    <property type="entry name" value="GTP-BINDING PROTEIN HFLX"/>
    <property type="match status" value="1"/>
</dbReference>
<keyword evidence="1" id="KW-0106">Calcium</keyword>
<dbReference type="InterPro" id="IPR027417">
    <property type="entry name" value="P-loop_NTPase"/>
</dbReference>
<dbReference type="PROSITE" id="PS00018">
    <property type="entry name" value="EF_HAND_1"/>
    <property type="match status" value="1"/>
</dbReference>
<proteinExistence type="predicted"/>
<keyword evidence="5" id="KW-1185">Reference proteome</keyword>
<organism evidence="4 5">
    <name type="scientific">Taenia crassiceps</name>
    <dbReference type="NCBI Taxonomy" id="6207"/>
    <lineage>
        <taxon>Eukaryota</taxon>
        <taxon>Metazoa</taxon>
        <taxon>Spiralia</taxon>
        <taxon>Lophotrochozoa</taxon>
        <taxon>Platyhelminthes</taxon>
        <taxon>Cestoda</taxon>
        <taxon>Eucestoda</taxon>
        <taxon>Cyclophyllidea</taxon>
        <taxon>Taeniidae</taxon>
        <taxon>Taenia</taxon>
    </lineage>
</organism>
<dbReference type="Pfam" id="PF13499">
    <property type="entry name" value="EF-hand_7"/>
    <property type="match status" value="1"/>
</dbReference>
<dbReference type="Proteomes" id="UP001651158">
    <property type="component" value="Unassembled WGS sequence"/>
</dbReference>